<feature type="compositionally biased region" description="Polar residues" evidence="1">
    <location>
        <begin position="121"/>
        <end position="133"/>
    </location>
</feature>
<dbReference type="EnsemblMetazoa" id="AMAM023372-RA">
    <property type="protein sequence ID" value="AMAM023372-PA"/>
    <property type="gene ID" value="AMAM023372"/>
</dbReference>
<protein>
    <submittedName>
        <fullName evidence="2">Uncharacterized protein</fullName>
    </submittedName>
</protein>
<reference evidence="3" key="1">
    <citation type="submission" date="2013-09" db="EMBL/GenBank/DDBJ databases">
        <title>The Genome Sequence of Anopheles maculatus species B.</title>
        <authorList>
            <consortium name="The Broad Institute Genomics Platform"/>
            <person name="Neafsey D.E."/>
            <person name="Besansky N."/>
            <person name="Howell P."/>
            <person name="Walton C."/>
            <person name="Young S.K."/>
            <person name="Zeng Q."/>
            <person name="Gargeya S."/>
            <person name="Fitzgerald M."/>
            <person name="Haas B."/>
            <person name="Abouelleil A."/>
            <person name="Allen A.W."/>
            <person name="Alvarado L."/>
            <person name="Arachchi H.M."/>
            <person name="Berlin A.M."/>
            <person name="Chapman S.B."/>
            <person name="Gainer-Dewar J."/>
            <person name="Goldberg J."/>
            <person name="Griggs A."/>
            <person name="Gujja S."/>
            <person name="Hansen M."/>
            <person name="Howarth C."/>
            <person name="Imamovic A."/>
            <person name="Ireland A."/>
            <person name="Larimer J."/>
            <person name="McCowan C."/>
            <person name="Murphy C."/>
            <person name="Pearson M."/>
            <person name="Poon T.W."/>
            <person name="Priest M."/>
            <person name="Roberts A."/>
            <person name="Saif S."/>
            <person name="Shea T."/>
            <person name="Sisk P."/>
            <person name="Sykes S."/>
            <person name="Wortman J."/>
            <person name="Nusbaum C."/>
            <person name="Birren B."/>
        </authorList>
    </citation>
    <scope>NUCLEOTIDE SEQUENCE [LARGE SCALE GENOMIC DNA]</scope>
    <source>
        <strain evidence="3">maculatus3</strain>
    </source>
</reference>
<name>A0A182TB94_9DIPT</name>
<organism evidence="2 3">
    <name type="scientific">Anopheles maculatus</name>
    <dbReference type="NCBI Taxonomy" id="74869"/>
    <lineage>
        <taxon>Eukaryota</taxon>
        <taxon>Metazoa</taxon>
        <taxon>Ecdysozoa</taxon>
        <taxon>Arthropoda</taxon>
        <taxon>Hexapoda</taxon>
        <taxon>Insecta</taxon>
        <taxon>Pterygota</taxon>
        <taxon>Neoptera</taxon>
        <taxon>Endopterygota</taxon>
        <taxon>Diptera</taxon>
        <taxon>Nematocera</taxon>
        <taxon>Culicoidea</taxon>
        <taxon>Culicidae</taxon>
        <taxon>Anophelinae</taxon>
        <taxon>Anopheles</taxon>
        <taxon>Anopheles maculatus group</taxon>
    </lineage>
</organism>
<evidence type="ECO:0000313" key="3">
    <source>
        <dbReference type="Proteomes" id="UP000075901"/>
    </source>
</evidence>
<dbReference type="Proteomes" id="UP000075901">
    <property type="component" value="Unassembled WGS sequence"/>
</dbReference>
<sequence>MSDSDETDVLLLIPPDFFNCESPAVCTPRTPTNNCSFDGADCLSYASFAQRSNVKPMAGIGNYSMVGCTAAERTEHYVASTPFKHHAHKEPLKEQYLLHEIDRFLQDDDVQRSQQQRQPGRANQHNRPIQSPDGSLIDVDSLSVQDYPSLTRNDFNGLTKTAPSCGPVPQKPPRNVHGGMVTKPCSKNGHLLNLSDIWQTNSTAGQP</sequence>
<feature type="region of interest" description="Disordered" evidence="1">
    <location>
        <begin position="109"/>
        <end position="137"/>
    </location>
</feature>
<feature type="region of interest" description="Disordered" evidence="1">
    <location>
        <begin position="158"/>
        <end position="178"/>
    </location>
</feature>
<accession>A0A182TB94</accession>
<keyword evidence="3" id="KW-1185">Reference proteome</keyword>
<evidence type="ECO:0000313" key="2">
    <source>
        <dbReference type="EnsemblMetazoa" id="AMAM023372-PA"/>
    </source>
</evidence>
<proteinExistence type="predicted"/>
<dbReference type="VEuPathDB" id="VectorBase:AMAM023372"/>
<reference evidence="2" key="2">
    <citation type="submission" date="2020-05" db="UniProtKB">
        <authorList>
            <consortium name="EnsemblMetazoa"/>
        </authorList>
    </citation>
    <scope>IDENTIFICATION</scope>
    <source>
        <strain evidence="2">maculatus3</strain>
    </source>
</reference>
<evidence type="ECO:0000256" key="1">
    <source>
        <dbReference type="SAM" id="MobiDB-lite"/>
    </source>
</evidence>
<dbReference type="AlphaFoldDB" id="A0A182TB94"/>